<keyword evidence="11 15" id="KW-0472">Membrane</keyword>
<evidence type="ECO:0000256" key="13">
    <source>
        <dbReference type="ARBA" id="ARBA00023306"/>
    </source>
</evidence>
<evidence type="ECO:0000256" key="4">
    <source>
        <dbReference type="ARBA" id="ARBA00022618"/>
    </source>
</evidence>
<dbReference type="AlphaFoldDB" id="A0A3B1B0Y9"/>
<dbReference type="InterPro" id="IPR050515">
    <property type="entry name" value="Beta-lactam/transpept"/>
</dbReference>
<reference evidence="18" key="1">
    <citation type="submission" date="2018-06" db="EMBL/GenBank/DDBJ databases">
        <authorList>
            <person name="Zhirakovskaya E."/>
        </authorList>
    </citation>
    <scope>NUCLEOTIDE SEQUENCE</scope>
</reference>
<keyword evidence="3" id="KW-0997">Cell inner membrane</keyword>
<keyword evidence="13" id="KW-0131">Cell cycle</keyword>
<protein>
    <submittedName>
        <fullName evidence="18">Cell division protein FtsI [Peptidoglycan synthetase]</fullName>
        <ecNumber evidence="18">2.4.1.129</ecNumber>
    </submittedName>
</protein>
<keyword evidence="18" id="KW-0808">Transferase</keyword>
<dbReference type="Gene3D" id="3.30.450.330">
    <property type="match status" value="1"/>
</dbReference>
<dbReference type="GO" id="GO:0008658">
    <property type="term" value="F:penicillin binding"/>
    <property type="evidence" value="ECO:0007669"/>
    <property type="project" value="InterPro"/>
</dbReference>
<evidence type="ECO:0000313" key="18">
    <source>
        <dbReference type="EMBL" id="VAX11966.1"/>
    </source>
</evidence>
<dbReference type="GO" id="GO:0008360">
    <property type="term" value="P:regulation of cell shape"/>
    <property type="evidence" value="ECO:0007669"/>
    <property type="project" value="UniProtKB-KW"/>
</dbReference>
<keyword evidence="10 15" id="KW-1133">Transmembrane helix</keyword>
<dbReference type="Gene3D" id="3.40.710.10">
    <property type="entry name" value="DD-peptidase/beta-lactamase superfamily"/>
    <property type="match status" value="1"/>
</dbReference>
<evidence type="ECO:0000259" key="17">
    <source>
        <dbReference type="Pfam" id="PF03717"/>
    </source>
</evidence>
<dbReference type="EMBL" id="UOFZ01000006">
    <property type="protein sequence ID" value="VAX11966.1"/>
    <property type="molecule type" value="Genomic_DNA"/>
</dbReference>
<organism evidence="18">
    <name type="scientific">hydrothermal vent metagenome</name>
    <dbReference type="NCBI Taxonomy" id="652676"/>
    <lineage>
        <taxon>unclassified sequences</taxon>
        <taxon>metagenomes</taxon>
        <taxon>ecological metagenomes</taxon>
    </lineage>
</organism>
<dbReference type="SUPFAM" id="SSF56601">
    <property type="entry name" value="beta-lactamase/transpeptidase-like"/>
    <property type="match status" value="1"/>
</dbReference>
<sequence length="585" mass="64716">MSTVQVNKYSTDNQPVRPFRLGVVVVLVLSSALLLLWRSVDLNILRKDFLQHQGNARYLRVMPIAAHRGMIRDRNGEPLAISTPVDSVWVQPQAFINAHEQWPRIARLLGMKLSDLERDVLPRRTREFAYIKRHIAPHLAARVMALKIPGVSLRREYQRYYPTGEVAAHVLGFTNVDDVGQEGMELAWNRWLQGVPGSQRVLKDRLGRVIKHIELIRKAHPGKDLVLSLDLRLQYLAYRELKRMVIKQNARSASAVILDSHTGEVLAMVNQPSYNPNNRGQLRGANYRNRAVTDVFEPGSTAKPFTVAAALESGKYTPQTLIDTAPGVFRIGRYRVRDARNYGRISVSTVIQKSSNVGASKIALSLDPDRLWRAYARVGFGETTGSGFPGEVSGVFTRDRPWHDIERATLAYGYGVSVTALQLARAYMVLANDGRELPVRFLPPSADDPVARGKQVMPVNVARAVRHIMERVVEKGGTATRAAIPGYRVAGKTGTMKKAVAGGYSDDRYVSVFAGMAPASNPRLVMVVVVNEPREGVYYGGLVAAPVFSRVMSGALRLMNVTPDDVPVQPVTLAALSLARTGNHP</sequence>
<dbReference type="InterPro" id="IPR005311">
    <property type="entry name" value="PBP_dimer"/>
</dbReference>
<evidence type="ECO:0000256" key="6">
    <source>
        <dbReference type="ARBA" id="ARBA00022692"/>
    </source>
</evidence>
<feature type="domain" description="Penicillin-binding protein transpeptidase" evidence="16">
    <location>
        <begin position="254"/>
        <end position="552"/>
    </location>
</feature>
<gene>
    <name evidence="18" type="ORF">MNBD_GAMMA24-2491</name>
</gene>
<dbReference type="GO" id="GO:0005886">
    <property type="term" value="C:plasma membrane"/>
    <property type="evidence" value="ECO:0007669"/>
    <property type="project" value="InterPro"/>
</dbReference>
<dbReference type="GO" id="GO:0000917">
    <property type="term" value="P:division septum assembly"/>
    <property type="evidence" value="ECO:0007669"/>
    <property type="project" value="UniProtKB-KW"/>
</dbReference>
<feature type="transmembrane region" description="Helical" evidence="15">
    <location>
        <begin position="19"/>
        <end position="37"/>
    </location>
</feature>
<name>A0A3B1B0Y9_9ZZZZ</name>
<dbReference type="GO" id="GO:0008955">
    <property type="term" value="F:peptidoglycan glycosyltransferase activity"/>
    <property type="evidence" value="ECO:0007669"/>
    <property type="project" value="InterPro"/>
</dbReference>
<keyword evidence="9" id="KW-0573">Peptidoglycan synthesis</keyword>
<proteinExistence type="inferred from homology"/>
<dbReference type="Pfam" id="PF00905">
    <property type="entry name" value="Transpeptidase"/>
    <property type="match status" value="1"/>
</dbReference>
<keyword evidence="5" id="KW-0645">Protease</keyword>
<keyword evidence="6 15" id="KW-0812">Transmembrane</keyword>
<keyword evidence="2" id="KW-1003">Cell membrane</keyword>
<keyword evidence="14" id="KW-0961">Cell wall biogenesis/degradation</keyword>
<dbReference type="GO" id="GO:0008233">
    <property type="term" value="F:peptidase activity"/>
    <property type="evidence" value="ECO:0007669"/>
    <property type="project" value="UniProtKB-KW"/>
</dbReference>
<keyword evidence="8" id="KW-0133">Cell shape</keyword>
<dbReference type="SUPFAM" id="SSF56519">
    <property type="entry name" value="Penicillin binding protein dimerisation domain"/>
    <property type="match status" value="1"/>
</dbReference>
<dbReference type="InterPro" id="IPR012338">
    <property type="entry name" value="Beta-lactam/transpept-like"/>
</dbReference>
<accession>A0A3B1B0Y9</accession>
<comment type="subcellular location">
    <subcellularLocation>
        <location evidence="1">Membrane</location>
    </subcellularLocation>
</comment>
<dbReference type="PANTHER" id="PTHR30627">
    <property type="entry name" value="PEPTIDOGLYCAN D,D-TRANSPEPTIDASE"/>
    <property type="match status" value="1"/>
</dbReference>
<evidence type="ECO:0000256" key="9">
    <source>
        <dbReference type="ARBA" id="ARBA00022984"/>
    </source>
</evidence>
<evidence type="ECO:0000256" key="12">
    <source>
        <dbReference type="ARBA" id="ARBA00023210"/>
    </source>
</evidence>
<evidence type="ECO:0000256" key="2">
    <source>
        <dbReference type="ARBA" id="ARBA00022475"/>
    </source>
</evidence>
<evidence type="ECO:0000256" key="11">
    <source>
        <dbReference type="ARBA" id="ARBA00023136"/>
    </source>
</evidence>
<dbReference type="GO" id="GO:0071555">
    <property type="term" value="P:cell wall organization"/>
    <property type="evidence" value="ECO:0007669"/>
    <property type="project" value="UniProtKB-KW"/>
</dbReference>
<dbReference type="GO" id="GO:0006508">
    <property type="term" value="P:proteolysis"/>
    <property type="evidence" value="ECO:0007669"/>
    <property type="project" value="UniProtKB-KW"/>
</dbReference>
<keyword evidence="4 18" id="KW-0132">Cell division</keyword>
<dbReference type="Gene3D" id="3.90.1310.10">
    <property type="entry name" value="Penicillin-binding protein 2a (Domain 2)"/>
    <property type="match status" value="1"/>
</dbReference>
<evidence type="ECO:0000256" key="3">
    <source>
        <dbReference type="ARBA" id="ARBA00022519"/>
    </source>
</evidence>
<feature type="domain" description="Penicillin-binding protein dimerisation" evidence="17">
    <location>
        <begin position="64"/>
        <end position="213"/>
    </location>
</feature>
<dbReference type="PANTHER" id="PTHR30627:SF1">
    <property type="entry name" value="PEPTIDOGLYCAN D,D-TRANSPEPTIDASE FTSI"/>
    <property type="match status" value="1"/>
</dbReference>
<keyword evidence="12" id="KW-0717">Septation</keyword>
<dbReference type="EC" id="2.4.1.129" evidence="18"/>
<evidence type="ECO:0000256" key="14">
    <source>
        <dbReference type="ARBA" id="ARBA00023316"/>
    </source>
</evidence>
<evidence type="ECO:0000259" key="16">
    <source>
        <dbReference type="Pfam" id="PF00905"/>
    </source>
</evidence>
<evidence type="ECO:0000256" key="8">
    <source>
        <dbReference type="ARBA" id="ARBA00022960"/>
    </source>
</evidence>
<evidence type="ECO:0000256" key="15">
    <source>
        <dbReference type="SAM" id="Phobius"/>
    </source>
</evidence>
<dbReference type="InterPro" id="IPR036138">
    <property type="entry name" value="PBP_dimer_sf"/>
</dbReference>
<keyword evidence="18" id="KW-0328">Glycosyltransferase</keyword>
<evidence type="ECO:0000256" key="5">
    <source>
        <dbReference type="ARBA" id="ARBA00022670"/>
    </source>
</evidence>
<dbReference type="Pfam" id="PF03717">
    <property type="entry name" value="PBP_dimer"/>
    <property type="match status" value="1"/>
</dbReference>
<dbReference type="InterPro" id="IPR037532">
    <property type="entry name" value="FtsI_transpept"/>
</dbReference>
<evidence type="ECO:0000256" key="1">
    <source>
        <dbReference type="ARBA" id="ARBA00004370"/>
    </source>
</evidence>
<dbReference type="InterPro" id="IPR001460">
    <property type="entry name" value="PCN-bd_Tpept"/>
</dbReference>
<keyword evidence="7" id="KW-0378">Hydrolase</keyword>
<evidence type="ECO:0000256" key="10">
    <source>
        <dbReference type="ARBA" id="ARBA00022989"/>
    </source>
</evidence>
<evidence type="ECO:0000256" key="7">
    <source>
        <dbReference type="ARBA" id="ARBA00022801"/>
    </source>
</evidence>
<dbReference type="GO" id="GO:0009252">
    <property type="term" value="P:peptidoglycan biosynthetic process"/>
    <property type="evidence" value="ECO:0007669"/>
    <property type="project" value="UniProtKB-KW"/>
</dbReference>
<dbReference type="HAMAP" id="MF_02080">
    <property type="entry name" value="FtsI_transpept"/>
    <property type="match status" value="1"/>
</dbReference>